<keyword evidence="8" id="KW-0699">rRNA-binding</keyword>
<dbReference type="NCBIfam" id="TIGR02191">
    <property type="entry name" value="RNaseIII"/>
    <property type="match status" value="1"/>
</dbReference>
<dbReference type="PANTHER" id="PTHR11207">
    <property type="entry name" value="RIBONUCLEASE III"/>
    <property type="match status" value="1"/>
</dbReference>
<dbReference type="PROSITE" id="PS50137">
    <property type="entry name" value="DS_RBD"/>
    <property type="match status" value="1"/>
</dbReference>
<keyword evidence="8" id="KW-0698">rRNA processing</keyword>
<feature type="binding site" evidence="8">
    <location>
        <position position="123"/>
    </location>
    <ligand>
        <name>Mg(2+)</name>
        <dbReference type="ChEBI" id="CHEBI:18420"/>
    </ligand>
</feature>
<dbReference type="PROSITE" id="PS00517">
    <property type="entry name" value="RNASE_3_1"/>
    <property type="match status" value="1"/>
</dbReference>
<dbReference type="Gene3D" id="3.30.160.20">
    <property type="match status" value="1"/>
</dbReference>
<dbReference type="EC" id="3.1.26.3" evidence="8"/>
<feature type="binding site" evidence="8">
    <location>
        <position position="50"/>
    </location>
    <ligand>
        <name>Mg(2+)</name>
        <dbReference type="ChEBI" id="CHEBI:18420"/>
    </ligand>
</feature>
<evidence type="ECO:0000313" key="12">
    <source>
        <dbReference type="Proteomes" id="UP001595796"/>
    </source>
</evidence>
<dbReference type="PROSITE" id="PS50142">
    <property type="entry name" value="RNASE_3_2"/>
    <property type="match status" value="1"/>
</dbReference>
<feature type="domain" description="RNase III" evidence="10">
    <location>
        <begin position="9"/>
        <end position="137"/>
    </location>
</feature>
<dbReference type="Proteomes" id="UP001595796">
    <property type="component" value="Unassembled WGS sequence"/>
</dbReference>
<keyword evidence="8" id="KW-0963">Cytoplasm</keyword>
<evidence type="ECO:0000256" key="3">
    <source>
        <dbReference type="ARBA" id="ARBA00022664"/>
    </source>
</evidence>
<dbReference type="InterPro" id="IPR011907">
    <property type="entry name" value="RNase_III"/>
</dbReference>
<keyword evidence="8" id="KW-0479">Metal-binding</keyword>
<proteinExistence type="inferred from homology"/>
<keyword evidence="8" id="KW-0819">tRNA processing</keyword>
<feature type="binding site" evidence="8">
    <location>
        <position position="126"/>
    </location>
    <ligand>
        <name>Mg(2+)</name>
        <dbReference type="ChEBI" id="CHEBI:18420"/>
    </ligand>
</feature>
<evidence type="ECO:0000256" key="7">
    <source>
        <dbReference type="ARBA" id="ARBA00022884"/>
    </source>
</evidence>
<dbReference type="HAMAP" id="MF_00104">
    <property type="entry name" value="RNase_III"/>
    <property type="match status" value="1"/>
</dbReference>
<dbReference type="SUPFAM" id="SSF54768">
    <property type="entry name" value="dsRNA-binding domain-like"/>
    <property type="match status" value="1"/>
</dbReference>
<dbReference type="Pfam" id="PF00035">
    <property type="entry name" value="dsrm"/>
    <property type="match status" value="1"/>
</dbReference>
<dbReference type="GO" id="GO:0004525">
    <property type="term" value="F:ribonuclease III activity"/>
    <property type="evidence" value="ECO:0007669"/>
    <property type="project" value="UniProtKB-EC"/>
</dbReference>
<feature type="domain" description="DRBM" evidence="9">
    <location>
        <begin position="162"/>
        <end position="226"/>
    </location>
</feature>
<feature type="active site" evidence="8">
    <location>
        <position position="54"/>
    </location>
</feature>
<feature type="active site" evidence="8">
    <location>
        <position position="126"/>
    </location>
</feature>
<keyword evidence="8" id="KW-0460">Magnesium</keyword>
<comment type="cofactor">
    <cofactor evidence="8">
        <name>Mg(2+)</name>
        <dbReference type="ChEBI" id="CHEBI:18420"/>
    </cofactor>
</comment>
<name>A0ABV9Z0H2_9HYPH</name>
<evidence type="ECO:0000259" key="10">
    <source>
        <dbReference type="PROSITE" id="PS50142"/>
    </source>
</evidence>
<comment type="catalytic activity">
    <reaction evidence="1 8">
        <text>Endonucleolytic cleavage to 5'-phosphomonoester.</text>
        <dbReference type="EC" id="3.1.26.3"/>
    </reaction>
</comment>
<dbReference type="InterPro" id="IPR014720">
    <property type="entry name" value="dsRBD_dom"/>
</dbReference>
<dbReference type="SUPFAM" id="SSF69065">
    <property type="entry name" value="RNase III domain-like"/>
    <property type="match status" value="1"/>
</dbReference>
<keyword evidence="5 8" id="KW-0255">Endonuclease</keyword>
<evidence type="ECO:0000256" key="6">
    <source>
        <dbReference type="ARBA" id="ARBA00022801"/>
    </source>
</evidence>
<dbReference type="RefSeq" id="WP_114956487.1">
    <property type="nucleotide sequence ID" value="NZ_JBHSJF010000006.1"/>
</dbReference>
<dbReference type="PANTHER" id="PTHR11207:SF0">
    <property type="entry name" value="RIBONUCLEASE 3"/>
    <property type="match status" value="1"/>
</dbReference>
<evidence type="ECO:0000256" key="8">
    <source>
        <dbReference type="HAMAP-Rule" id="MF_00104"/>
    </source>
</evidence>
<comment type="caution">
    <text evidence="11">The sequence shown here is derived from an EMBL/GenBank/DDBJ whole genome shotgun (WGS) entry which is preliminary data.</text>
</comment>
<comment type="subunit">
    <text evidence="8">Homodimer.</text>
</comment>
<dbReference type="SMART" id="SM00358">
    <property type="entry name" value="DSRM"/>
    <property type="match status" value="1"/>
</dbReference>
<evidence type="ECO:0000313" key="11">
    <source>
        <dbReference type="EMBL" id="MFC5067957.1"/>
    </source>
</evidence>
<comment type="similarity">
    <text evidence="2">Belongs to the ribonuclease III family.</text>
</comment>
<protein>
    <recommendedName>
        <fullName evidence="8">Ribonuclease 3</fullName>
        <ecNumber evidence="8">3.1.26.3</ecNumber>
    </recommendedName>
    <alternativeName>
        <fullName evidence="8">Ribonuclease III</fullName>
        <shortName evidence="8">RNase III</shortName>
    </alternativeName>
</protein>
<dbReference type="EMBL" id="JBHSJF010000006">
    <property type="protein sequence ID" value="MFC5067957.1"/>
    <property type="molecule type" value="Genomic_DNA"/>
</dbReference>
<keyword evidence="12" id="KW-1185">Reference proteome</keyword>
<dbReference type="Pfam" id="PF14622">
    <property type="entry name" value="Ribonucleas_3_3"/>
    <property type="match status" value="1"/>
</dbReference>
<evidence type="ECO:0000256" key="4">
    <source>
        <dbReference type="ARBA" id="ARBA00022722"/>
    </source>
</evidence>
<keyword evidence="3 8" id="KW-0507">mRNA processing</keyword>
<gene>
    <name evidence="8 11" type="primary">rnc</name>
    <name evidence="11" type="ORF">ACFPFW_07990</name>
</gene>
<comment type="function">
    <text evidence="8">Digests double-stranded RNA. Involved in the processing of primary rRNA transcript to yield the immediate precursors to the large and small rRNAs (23S and 16S). Processes some mRNAs, and tRNAs when they are encoded in the rRNA operon. Processes pre-crRNA and tracrRNA of type II CRISPR loci if present in the organism.</text>
</comment>
<sequence>MKNPRAAARSGLEARLGYQFADPALLDHALTHVSAVKGDNPRTGSYQRFEFLGDRVLGLVVAELLFKTFPDVPEGELSQRLSELVSAETCAQVAAELGIGEAVKLGEGEARSGGRKKKALLADVCESVIAAVYLDGGLEPARDLIHRNWQGRMLRPRKHLRDGKTALQEWAHGRGLATPDYREIGRTGPDHHPVFQVEVFVSGGEPARGEGRTKRVAEKAAAEAFLIREGIWTNEAVHD</sequence>
<evidence type="ECO:0000256" key="5">
    <source>
        <dbReference type="ARBA" id="ARBA00022759"/>
    </source>
</evidence>
<dbReference type="CDD" id="cd10845">
    <property type="entry name" value="DSRM_RNAse_III_family"/>
    <property type="match status" value="1"/>
</dbReference>
<dbReference type="CDD" id="cd00593">
    <property type="entry name" value="RIBOc"/>
    <property type="match status" value="1"/>
</dbReference>
<keyword evidence="4 8" id="KW-0540">Nuclease</keyword>
<reference evidence="12" key="1">
    <citation type="journal article" date="2019" name="Int. J. Syst. Evol. Microbiol.">
        <title>The Global Catalogue of Microorganisms (GCM) 10K type strain sequencing project: providing services to taxonomists for standard genome sequencing and annotation.</title>
        <authorList>
            <consortium name="The Broad Institute Genomics Platform"/>
            <consortium name="The Broad Institute Genome Sequencing Center for Infectious Disease"/>
            <person name="Wu L."/>
            <person name="Ma J."/>
        </authorList>
    </citation>
    <scope>NUCLEOTIDE SEQUENCE [LARGE SCALE GENOMIC DNA]</scope>
    <source>
        <strain evidence="12">CGMCC 1.16444</strain>
    </source>
</reference>
<dbReference type="Gene3D" id="1.10.1520.10">
    <property type="entry name" value="Ribonuclease III domain"/>
    <property type="match status" value="1"/>
</dbReference>
<dbReference type="SMART" id="SM00535">
    <property type="entry name" value="RIBOc"/>
    <property type="match status" value="1"/>
</dbReference>
<evidence type="ECO:0000256" key="1">
    <source>
        <dbReference type="ARBA" id="ARBA00000109"/>
    </source>
</evidence>
<organism evidence="11 12">
    <name type="scientific">Flaviflagellibacter deserti</name>
    <dbReference type="NCBI Taxonomy" id="2267266"/>
    <lineage>
        <taxon>Bacteria</taxon>
        <taxon>Pseudomonadati</taxon>
        <taxon>Pseudomonadota</taxon>
        <taxon>Alphaproteobacteria</taxon>
        <taxon>Hyphomicrobiales</taxon>
        <taxon>Flaviflagellibacter</taxon>
    </lineage>
</organism>
<dbReference type="InterPro" id="IPR036389">
    <property type="entry name" value="RNase_III_sf"/>
</dbReference>
<dbReference type="InterPro" id="IPR000999">
    <property type="entry name" value="RNase_III_dom"/>
</dbReference>
<comment type="subcellular location">
    <subcellularLocation>
        <location evidence="8">Cytoplasm</location>
    </subcellularLocation>
</comment>
<keyword evidence="7 8" id="KW-0694">RNA-binding</keyword>
<evidence type="ECO:0000259" key="9">
    <source>
        <dbReference type="PROSITE" id="PS50137"/>
    </source>
</evidence>
<accession>A0ABV9Z0H2</accession>
<evidence type="ECO:0000256" key="2">
    <source>
        <dbReference type="ARBA" id="ARBA00010183"/>
    </source>
</evidence>
<keyword evidence="6 8" id="KW-0378">Hydrolase</keyword>